<organism evidence="1">
    <name type="scientific">marine sediment metagenome</name>
    <dbReference type="NCBI Taxonomy" id="412755"/>
    <lineage>
        <taxon>unclassified sequences</taxon>
        <taxon>metagenomes</taxon>
        <taxon>ecological metagenomes</taxon>
    </lineage>
</organism>
<evidence type="ECO:0000313" key="1">
    <source>
        <dbReference type="EMBL" id="KKM05924.1"/>
    </source>
</evidence>
<sequence length="61" mass="6827">MNTDKNLPPRHRSIRLVEMVVVESHEGEGTPEDPGRCVLYWYEGTELRFVDDPCAPKGGAA</sequence>
<gene>
    <name evidence="1" type="ORF">LCGC14_1749220</name>
</gene>
<accession>A0A0F9H4G7</accession>
<proteinExistence type="predicted"/>
<name>A0A0F9H4G7_9ZZZZ</name>
<dbReference type="AlphaFoldDB" id="A0A0F9H4G7"/>
<comment type="caution">
    <text evidence="1">The sequence shown here is derived from an EMBL/GenBank/DDBJ whole genome shotgun (WGS) entry which is preliminary data.</text>
</comment>
<dbReference type="EMBL" id="LAZR01016110">
    <property type="protein sequence ID" value="KKM05924.1"/>
    <property type="molecule type" value="Genomic_DNA"/>
</dbReference>
<reference evidence="1" key="1">
    <citation type="journal article" date="2015" name="Nature">
        <title>Complex archaea that bridge the gap between prokaryotes and eukaryotes.</title>
        <authorList>
            <person name="Spang A."/>
            <person name="Saw J.H."/>
            <person name="Jorgensen S.L."/>
            <person name="Zaremba-Niedzwiedzka K."/>
            <person name="Martijn J."/>
            <person name="Lind A.E."/>
            <person name="van Eijk R."/>
            <person name="Schleper C."/>
            <person name="Guy L."/>
            <person name="Ettema T.J."/>
        </authorList>
    </citation>
    <scope>NUCLEOTIDE SEQUENCE</scope>
</reference>
<protein>
    <submittedName>
        <fullName evidence="1">Uncharacterized protein</fullName>
    </submittedName>
</protein>